<organism evidence="3">
    <name type="scientific">bioreactor metagenome</name>
    <dbReference type="NCBI Taxonomy" id="1076179"/>
    <lineage>
        <taxon>unclassified sequences</taxon>
        <taxon>metagenomes</taxon>
        <taxon>ecological metagenomes</taxon>
    </lineage>
</organism>
<keyword evidence="2" id="KW-0472">Membrane</keyword>
<comment type="caution">
    <text evidence="3">The sequence shown here is derived from an EMBL/GenBank/DDBJ whole genome shotgun (WGS) entry which is preliminary data.</text>
</comment>
<dbReference type="AlphaFoldDB" id="A0A645CMP3"/>
<evidence type="ECO:0000313" key="3">
    <source>
        <dbReference type="EMBL" id="MPM78211.1"/>
    </source>
</evidence>
<name>A0A645CMP3_9ZZZZ</name>
<evidence type="ECO:0000256" key="2">
    <source>
        <dbReference type="SAM" id="Phobius"/>
    </source>
</evidence>
<accession>A0A645CMP3</accession>
<reference evidence="3" key="1">
    <citation type="submission" date="2019-08" db="EMBL/GenBank/DDBJ databases">
        <authorList>
            <person name="Kucharzyk K."/>
            <person name="Murdoch R.W."/>
            <person name="Higgins S."/>
            <person name="Loffler F."/>
        </authorList>
    </citation>
    <scope>NUCLEOTIDE SEQUENCE</scope>
</reference>
<dbReference type="EMBL" id="VSSQ01028479">
    <property type="protein sequence ID" value="MPM78211.1"/>
    <property type="molecule type" value="Genomic_DNA"/>
</dbReference>
<feature type="region of interest" description="Disordered" evidence="1">
    <location>
        <begin position="1"/>
        <end position="54"/>
    </location>
</feature>
<evidence type="ECO:0000256" key="1">
    <source>
        <dbReference type="SAM" id="MobiDB-lite"/>
    </source>
</evidence>
<protein>
    <submittedName>
        <fullName evidence="3">Uncharacterized protein</fullName>
    </submittedName>
</protein>
<feature type="compositionally biased region" description="Low complexity" evidence="1">
    <location>
        <begin position="24"/>
        <end position="35"/>
    </location>
</feature>
<proteinExistence type="predicted"/>
<gene>
    <name evidence="3" type="ORF">SDC9_125222</name>
</gene>
<keyword evidence="2" id="KW-1133">Transmembrane helix</keyword>
<sequence length="327" mass="35081">MLIKELYGEGVQASGPVQNPVRQAPAAPDGAPGAPLRYAAQQQPASKPEGEKRKKWKTIAIVGGGAVAVYLIILLAVGGFGAKNGTAKQEISAVQTQAPAIATVGQTVPEPAEATQPPNPSELNLTMDYGQIYECDVRDFDMDYGYTNAQVDWNCNGDIDQVYCSEDGVILAGNVQTDPAAGYNDAIQVVGTAPNGVEYVYNVTVGNGSTYQFGWSSGPRVLKDCTSYTYVPTPAVPNCIGFTLHYRYTLDSGTIKGSWIVWVHEDNGKWIDACVIDLESGVEKAIEVTLDHPVNITEVVIQPVTQYQDFSCTEAYGVSNLIFQVGE</sequence>
<feature type="transmembrane region" description="Helical" evidence="2">
    <location>
        <begin position="59"/>
        <end position="82"/>
    </location>
</feature>
<keyword evidence="2" id="KW-0812">Transmembrane</keyword>